<feature type="transmembrane region" description="Helical" evidence="2">
    <location>
        <begin position="20"/>
        <end position="40"/>
    </location>
</feature>
<dbReference type="Proteomes" id="UP000612282">
    <property type="component" value="Unassembled WGS sequence"/>
</dbReference>
<feature type="transmembrane region" description="Helical" evidence="2">
    <location>
        <begin position="79"/>
        <end position="104"/>
    </location>
</feature>
<comment type="caution">
    <text evidence="3">The sequence shown here is derived from an EMBL/GenBank/DDBJ whole genome shotgun (WGS) entry which is preliminary data.</text>
</comment>
<keyword evidence="2" id="KW-1133">Transmembrane helix</keyword>
<dbReference type="EMBL" id="BOMG01000032">
    <property type="protein sequence ID" value="GID53651.1"/>
    <property type="molecule type" value="Genomic_DNA"/>
</dbReference>
<keyword evidence="2" id="KW-0472">Membrane</keyword>
<reference evidence="3 4" key="1">
    <citation type="submission" date="2021-01" db="EMBL/GenBank/DDBJ databases">
        <title>Whole genome shotgun sequence of Actinoplanes couchii NBRC 106145.</title>
        <authorList>
            <person name="Komaki H."/>
            <person name="Tamura T."/>
        </authorList>
    </citation>
    <scope>NUCLEOTIDE SEQUENCE [LARGE SCALE GENOMIC DNA]</scope>
    <source>
        <strain evidence="3 4">NBRC 106145</strain>
    </source>
</reference>
<dbReference type="RefSeq" id="WP_203794597.1">
    <property type="nucleotide sequence ID" value="NZ_BAAAQE010000001.1"/>
</dbReference>
<gene>
    <name evidence="3" type="ORF">Aco03nite_020550</name>
</gene>
<proteinExistence type="predicted"/>
<organism evidence="3 4">
    <name type="scientific">Actinoplanes couchii</name>
    <dbReference type="NCBI Taxonomy" id="403638"/>
    <lineage>
        <taxon>Bacteria</taxon>
        <taxon>Bacillati</taxon>
        <taxon>Actinomycetota</taxon>
        <taxon>Actinomycetes</taxon>
        <taxon>Micromonosporales</taxon>
        <taxon>Micromonosporaceae</taxon>
        <taxon>Actinoplanes</taxon>
    </lineage>
</organism>
<keyword evidence="4" id="KW-1185">Reference proteome</keyword>
<evidence type="ECO:0000313" key="3">
    <source>
        <dbReference type="EMBL" id="GID53651.1"/>
    </source>
</evidence>
<evidence type="ECO:0000313" key="4">
    <source>
        <dbReference type="Proteomes" id="UP000612282"/>
    </source>
</evidence>
<name>A0ABQ3X592_9ACTN</name>
<dbReference type="InterPro" id="IPR010994">
    <property type="entry name" value="RuvA_2-like"/>
</dbReference>
<keyword evidence="2" id="KW-0812">Transmembrane</keyword>
<feature type="transmembrane region" description="Helical" evidence="2">
    <location>
        <begin position="52"/>
        <end position="73"/>
    </location>
</feature>
<sequence length="270" mass="29675">MQPDPRTGAGWQRQPEPPVTWWWFLVPLLTCGLGTAPMVLTGAIKLRSQLHGMLAGGYFAAILVNCGLSAATGDGPDSAATAVVSIAYMIVWIIGTVHVAFLGARVRNEHLMRHPQPRVYGTASPRTGQVRYPPQRSAPPPLSHYPPPPPPWHQPGVDPALARAQWRAGRREEARKLQAAQPSMAAELMIGRPDKPGRQYDDGGLVDVNHVPADHLARHLHIDRPLADQIVAARELQNGLSTPDELILYCDNLTPEKLATFRDRLIFIPR</sequence>
<evidence type="ECO:0000256" key="2">
    <source>
        <dbReference type="SAM" id="Phobius"/>
    </source>
</evidence>
<protein>
    <submittedName>
        <fullName evidence="3">Uncharacterized protein</fullName>
    </submittedName>
</protein>
<dbReference type="SUPFAM" id="SSF47781">
    <property type="entry name" value="RuvA domain 2-like"/>
    <property type="match status" value="1"/>
</dbReference>
<feature type="region of interest" description="Disordered" evidence="1">
    <location>
        <begin position="117"/>
        <end position="156"/>
    </location>
</feature>
<feature type="compositionally biased region" description="Pro residues" evidence="1">
    <location>
        <begin position="136"/>
        <end position="153"/>
    </location>
</feature>
<evidence type="ECO:0000256" key="1">
    <source>
        <dbReference type="SAM" id="MobiDB-lite"/>
    </source>
</evidence>
<accession>A0ABQ3X592</accession>